<dbReference type="STRING" id="5762.D2UX06"/>
<proteinExistence type="predicted"/>
<dbReference type="AlphaFoldDB" id="D2UX06"/>
<name>D2UX06_NAEGR</name>
<evidence type="ECO:0000313" key="3">
    <source>
        <dbReference type="Proteomes" id="UP000006671"/>
    </source>
</evidence>
<reference evidence="2 3" key="1">
    <citation type="journal article" date="2010" name="Cell">
        <title>The genome of Naegleria gruberi illuminates early eukaryotic versatility.</title>
        <authorList>
            <person name="Fritz-Laylin L.K."/>
            <person name="Prochnik S.E."/>
            <person name="Ginger M.L."/>
            <person name="Dacks J.B."/>
            <person name="Carpenter M.L."/>
            <person name="Field M.C."/>
            <person name="Kuo A."/>
            <person name="Paredez A."/>
            <person name="Chapman J."/>
            <person name="Pham J."/>
            <person name="Shu S."/>
            <person name="Neupane R."/>
            <person name="Cipriano M."/>
            <person name="Mancuso J."/>
            <person name="Tu H."/>
            <person name="Salamov A."/>
            <person name="Lindquist E."/>
            <person name="Shapiro H."/>
            <person name="Lucas S."/>
            <person name="Grigoriev I.V."/>
            <person name="Cande W.Z."/>
            <person name="Fulton C."/>
            <person name="Rokhsar D.S."/>
            <person name="Dawson S.C."/>
        </authorList>
    </citation>
    <scope>NUCLEOTIDE SEQUENCE [LARGE SCALE GENOMIC DNA]</scope>
    <source>
        <strain evidence="2 3">NEG-M</strain>
    </source>
</reference>
<sequence>MNQMFTFHHFESRTHHVFAVRYPNHFLFEFKGVSRKEKEILIDVSVSTSLKASDIQSIFDSNNVNIEKLEEKTDISTSVYTLKQKLPKSADAQLIKQGIGLLPDSEDRVFLLYCEKKVDILKPSSANSFAFFASPKPKKPQLESTQQTQDASTDNQSTRDADE</sequence>
<keyword evidence="3" id="KW-1185">Reference proteome</keyword>
<dbReference type="GeneID" id="8849515"/>
<dbReference type="EMBL" id="GG738845">
    <property type="protein sequence ID" value="EFC50541.1"/>
    <property type="molecule type" value="Genomic_DNA"/>
</dbReference>
<dbReference type="InParanoid" id="D2UX06"/>
<protein>
    <submittedName>
        <fullName evidence="2">Predicted protein</fullName>
    </submittedName>
</protein>
<gene>
    <name evidence="2" type="ORF">NAEGRDRAFT_61592</name>
</gene>
<evidence type="ECO:0000256" key="1">
    <source>
        <dbReference type="SAM" id="MobiDB-lite"/>
    </source>
</evidence>
<accession>D2UX06</accession>
<dbReference type="KEGG" id="ngr:NAEGRDRAFT_61592"/>
<evidence type="ECO:0000313" key="2">
    <source>
        <dbReference type="EMBL" id="EFC50541.1"/>
    </source>
</evidence>
<dbReference type="RefSeq" id="XP_002683285.1">
    <property type="nucleotide sequence ID" value="XM_002683239.1"/>
</dbReference>
<feature type="region of interest" description="Disordered" evidence="1">
    <location>
        <begin position="132"/>
        <end position="163"/>
    </location>
</feature>
<feature type="compositionally biased region" description="Polar residues" evidence="1">
    <location>
        <begin position="142"/>
        <end position="156"/>
    </location>
</feature>
<dbReference type="VEuPathDB" id="AmoebaDB:NAEGRDRAFT_61592"/>
<dbReference type="Proteomes" id="UP000006671">
    <property type="component" value="Unassembled WGS sequence"/>
</dbReference>
<organism evidence="3">
    <name type="scientific">Naegleria gruberi</name>
    <name type="common">Amoeba</name>
    <dbReference type="NCBI Taxonomy" id="5762"/>
    <lineage>
        <taxon>Eukaryota</taxon>
        <taxon>Discoba</taxon>
        <taxon>Heterolobosea</taxon>
        <taxon>Tetramitia</taxon>
        <taxon>Eutetramitia</taxon>
        <taxon>Vahlkampfiidae</taxon>
        <taxon>Naegleria</taxon>
    </lineage>
</organism>